<dbReference type="InterPro" id="IPR024787">
    <property type="entry name" value="EcsC"/>
</dbReference>
<protein>
    <submittedName>
        <fullName evidence="1">EcsC family protein</fullName>
    </submittedName>
</protein>
<dbReference type="Pfam" id="PF12787">
    <property type="entry name" value="EcsC"/>
    <property type="match status" value="1"/>
</dbReference>
<name>A0AAU7JY23_9MICO</name>
<proteinExistence type="predicted"/>
<organism evidence="1">
    <name type="scientific">Pedococcus sp. KACC 23699</name>
    <dbReference type="NCBI Taxonomy" id="3149228"/>
    <lineage>
        <taxon>Bacteria</taxon>
        <taxon>Bacillati</taxon>
        <taxon>Actinomycetota</taxon>
        <taxon>Actinomycetes</taxon>
        <taxon>Micrococcales</taxon>
        <taxon>Intrasporangiaceae</taxon>
        <taxon>Pedococcus</taxon>
    </lineage>
</organism>
<dbReference type="AlphaFoldDB" id="A0AAU7JY23"/>
<sequence length="341" mass="36043">MTNEMVPYDQRAWSEVEQWRQSRLTSKASRVVPVRVRDRIAGTARVAKGRLGSLPGASEFEHVFTKALGGLLDLSATAARASVRQSAVVEGYRKRGFAVDSIEDIGLLDLVDIDRVKPHLGLSYTAAATVEGAAAGFAVSGGEIVAAGGSVFGAGVGAAPGIGTIVGVMAADAAAVIVAANRAVAHTAAYYGYDLKRPEEQVFALAVLSVGTAAQAGKASAYMELNKLVQLLARRATWEQLRRHGTTRIVEQVFARLGYRVTQRKLGQAVPVIGTVLGAGMNARLLGDVTSDANFIYRERFLRERYGLSPSTSPVAGEEDGFGAGDVIEVSEIVEAEVLEP</sequence>
<dbReference type="RefSeq" id="WP_406832824.1">
    <property type="nucleotide sequence ID" value="NZ_CP157483.1"/>
</dbReference>
<dbReference type="PANTHER" id="PTHR41260">
    <property type="entry name" value="PROTEIN ECSC"/>
    <property type="match status" value="1"/>
</dbReference>
<evidence type="ECO:0000313" key="1">
    <source>
        <dbReference type="EMBL" id="XBO45332.1"/>
    </source>
</evidence>
<reference evidence="1" key="1">
    <citation type="submission" date="2024-05" db="EMBL/GenBank/DDBJ databases">
        <authorList>
            <person name="Kim S."/>
            <person name="Heo J."/>
            <person name="Choi H."/>
            <person name="Choi Y."/>
            <person name="Kwon S.-W."/>
            <person name="Kim Y."/>
        </authorList>
    </citation>
    <scope>NUCLEOTIDE SEQUENCE</scope>
    <source>
        <strain evidence="1">KACC 23699</strain>
    </source>
</reference>
<gene>
    <name evidence="1" type="ORF">ABEG17_08380</name>
</gene>
<accession>A0AAU7JY23</accession>
<dbReference type="PANTHER" id="PTHR41260:SF1">
    <property type="entry name" value="PROTEIN ECSC"/>
    <property type="match status" value="1"/>
</dbReference>
<dbReference type="EMBL" id="CP157483">
    <property type="protein sequence ID" value="XBO45332.1"/>
    <property type="molecule type" value="Genomic_DNA"/>
</dbReference>